<evidence type="ECO:0000256" key="5">
    <source>
        <dbReference type="ARBA" id="ARBA00023004"/>
    </source>
</evidence>
<dbReference type="SFLD" id="SFLDS00029">
    <property type="entry name" value="Radical_SAM"/>
    <property type="match status" value="1"/>
</dbReference>
<comment type="caution">
    <text evidence="8">The sequence shown here is derived from an EMBL/GenBank/DDBJ whole genome shotgun (WGS) entry which is preliminary data.</text>
</comment>
<dbReference type="GO" id="GO:0046872">
    <property type="term" value="F:metal ion binding"/>
    <property type="evidence" value="ECO:0007669"/>
    <property type="project" value="UniProtKB-KW"/>
</dbReference>
<name>A0A1W9S4T3_9BACT</name>
<keyword evidence="5" id="KW-0408">Iron</keyword>
<dbReference type="PANTHER" id="PTHR43787:SF11">
    <property type="entry name" value="UPF0026 PROTEIN SLR1464"/>
    <property type="match status" value="1"/>
</dbReference>
<organism evidence="8 9">
    <name type="scientific">Candidatus Coatesbacteria bacterium 4484_99</name>
    <dbReference type="NCBI Taxonomy" id="1970774"/>
    <lineage>
        <taxon>Bacteria</taxon>
        <taxon>Candidatus Coatesiibacteriota</taxon>
    </lineage>
</organism>
<evidence type="ECO:0000313" key="9">
    <source>
        <dbReference type="Proteomes" id="UP000192611"/>
    </source>
</evidence>
<evidence type="ECO:0000256" key="3">
    <source>
        <dbReference type="ARBA" id="ARBA00022691"/>
    </source>
</evidence>
<dbReference type="InterPro" id="IPR058240">
    <property type="entry name" value="rSAM_sf"/>
</dbReference>
<evidence type="ECO:0000256" key="4">
    <source>
        <dbReference type="ARBA" id="ARBA00022723"/>
    </source>
</evidence>
<sequence>MLVLKLQDGIVYGPISSRRLGKSLGINLSLFPYKCCNFNCVYCQYGRTEEFCHPDDDRDYLSVDRISSEVAKYLAGIGEPRQYIDYITFSGNGEPTIHPDFPAIVDSIITIRDEMVPNVPIALLSNGSMLIKEEVRKAVSKLDLPIFKLDVGSEDLFKRLNRPAEFVDFEAIIDGLKYASDFVIQSLFFYSEGVENTDDNNLSSYIEILKEIKPNGVQVYTIDRGTTEEGIKPASKKKLEKIVEMLKKQANINAVLY</sequence>
<keyword evidence="4" id="KW-0479">Metal-binding</keyword>
<dbReference type="Proteomes" id="UP000192611">
    <property type="component" value="Unassembled WGS sequence"/>
</dbReference>
<dbReference type="AlphaFoldDB" id="A0A1W9S4T3"/>
<dbReference type="SFLD" id="SFLDG01083">
    <property type="entry name" value="Uncharacterised_Radical_SAM_Su"/>
    <property type="match status" value="1"/>
</dbReference>
<evidence type="ECO:0000313" key="8">
    <source>
        <dbReference type="EMBL" id="OQX91330.1"/>
    </source>
</evidence>
<dbReference type="GO" id="GO:0003824">
    <property type="term" value="F:catalytic activity"/>
    <property type="evidence" value="ECO:0007669"/>
    <property type="project" value="InterPro"/>
</dbReference>
<dbReference type="CDD" id="cd01335">
    <property type="entry name" value="Radical_SAM"/>
    <property type="match status" value="1"/>
</dbReference>
<dbReference type="Gene3D" id="3.20.20.70">
    <property type="entry name" value="Aldolase class I"/>
    <property type="match status" value="1"/>
</dbReference>
<reference evidence="9" key="1">
    <citation type="submission" date="2017-03" db="EMBL/GenBank/DDBJ databases">
        <title>Novel pathways for hydrocarbon cycling and metabolic interdependencies in hydrothermal sediment communities.</title>
        <authorList>
            <person name="Dombrowski N."/>
            <person name="Seitz K."/>
            <person name="Teske A."/>
            <person name="Baker B."/>
        </authorList>
    </citation>
    <scope>NUCLEOTIDE SEQUENCE [LARGE SCALE GENOMIC DNA]</scope>
</reference>
<evidence type="ECO:0000256" key="2">
    <source>
        <dbReference type="ARBA" id="ARBA00022485"/>
    </source>
</evidence>
<keyword evidence="2" id="KW-0004">4Fe-4S</keyword>
<dbReference type="InterPro" id="IPR013785">
    <property type="entry name" value="Aldolase_TIM"/>
</dbReference>
<dbReference type="PANTHER" id="PTHR43787">
    <property type="entry name" value="FEMO COFACTOR BIOSYNTHESIS PROTEIN NIFB-RELATED"/>
    <property type="match status" value="1"/>
</dbReference>
<evidence type="ECO:0000259" key="7">
    <source>
        <dbReference type="PROSITE" id="PS51918"/>
    </source>
</evidence>
<dbReference type="InterPro" id="IPR007197">
    <property type="entry name" value="rSAM"/>
</dbReference>
<evidence type="ECO:0000256" key="1">
    <source>
        <dbReference type="ARBA" id="ARBA00001966"/>
    </source>
</evidence>
<comment type="cofactor">
    <cofactor evidence="1">
        <name>[4Fe-4S] cluster</name>
        <dbReference type="ChEBI" id="CHEBI:49883"/>
    </cofactor>
</comment>
<feature type="domain" description="Radical SAM core" evidence="7">
    <location>
        <begin position="18"/>
        <end position="253"/>
    </location>
</feature>
<gene>
    <name evidence="8" type="ORF">B6D57_00165</name>
</gene>
<dbReference type="InterPro" id="IPR040084">
    <property type="entry name" value="GTPase_Obg"/>
</dbReference>
<keyword evidence="6" id="KW-0411">Iron-sulfur</keyword>
<dbReference type="EMBL" id="NATQ01000002">
    <property type="protein sequence ID" value="OQX91330.1"/>
    <property type="molecule type" value="Genomic_DNA"/>
</dbReference>
<protein>
    <recommendedName>
        <fullName evidence="7">Radical SAM core domain-containing protein</fullName>
    </recommendedName>
</protein>
<accession>A0A1W9S4T3</accession>
<proteinExistence type="predicted"/>
<dbReference type="SUPFAM" id="SSF102114">
    <property type="entry name" value="Radical SAM enzymes"/>
    <property type="match status" value="1"/>
</dbReference>
<evidence type="ECO:0000256" key="6">
    <source>
        <dbReference type="ARBA" id="ARBA00023014"/>
    </source>
</evidence>
<dbReference type="Pfam" id="PF04055">
    <property type="entry name" value="Radical_SAM"/>
    <property type="match status" value="1"/>
</dbReference>
<dbReference type="PROSITE" id="PS51918">
    <property type="entry name" value="RADICAL_SAM"/>
    <property type="match status" value="1"/>
</dbReference>
<keyword evidence="3" id="KW-0949">S-adenosyl-L-methionine</keyword>
<dbReference type="GO" id="GO:0051539">
    <property type="term" value="F:4 iron, 4 sulfur cluster binding"/>
    <property type="evidence" value="ECO:0007669"/>
    <property type="project" value="UniProtKB-KW"/>
</dbReference>